<dbReference type="PROSITE" id="PS51746">
    <property type="entry name" value="PPM_2"/>
    <property type="match status" value="1"/>
</dbReference>
<dbReference type="CDD" id="cd00143">
    <property type="entry name" value="PP2Cc"/>
    <property type="match status" value="1"/>
</dbReference>
<feature type="domain" description="PPM-type phosphatase" evidence="2">
    <location>
        <begin position="12"/>
        <end position="246"/>
    </location>
</feature>
<sequence>MTMMTGQTETSSLRVESDARTHEGRVRELNEDSYVAREKDGFWAVADGMGGHEKGEWASEVLTEQLGSADLPSDFDGACKVIAERIYAANDIVYAEARERGKQMGSTVVALYTQGRRFAVLWVGDSRCYLYREGALNQISRDHSQVQEMIERSLLDPGDAEGHPMGHVLARAVGVQGSLTVDVIVDEIQPGDIFLLCSDGLHGYVAEGEIARLLSRADPQQTTQALIGATLDRGAPDNVTVIAVMFTEPTILSIPQPATAA</sequence>
<feature type="compositionally biased region" description="Basic and acidic residues" evidence="1">
    <location>
        <begin position="15"/>
        <end position="26"/>
    </location>
</feature>
<dbReference type="InterPro" id="IPR001932">
    <property type="entry name" value="PPM-type_phosphatase-like_dom"/>
</dbReference>
<dbReference type="Gene3D" id="3.60.40.10">
    <property type="entry name" value="PPM-type phosphatase domain"/>
    <property type="match status" value="1"/>
</dbReference>
<evidence type="ECO:0000259" key="2">
    <source>
        <dbReference type="PROSITE" id="PS51746"/>
    </source>
</evidence>
<dbReference type="SUPFAM" id="SSF81606">
    <property type="entry name" value="PP2C-like"/>
    <property type="match status" value="1"/>
</dbReference>
<dbReference type="SMART" id="SM00332">
    <property type="entry name" value="PP2Cc"/>
    <property type="match status" value="1"/>
</dbReference>
<dbReference type="PANTHER" id="PTHR13832:SF827">
    <property type="entry name" value="PROTEIN PHOSPHATASE 1L"/>
    <property type="match status" value="1"/>
</dbReference>
<feature type="compositionally biased region" description="Polar residues" evidence="1">
    <location>
        <begin position="1"/>
        <end position="14"/>
    </location>
</feature>
<feature type="region of interest" description="Disordered" evidence="1">
    <location>
        <begin position="1"/>
        <end position="26"/>
    </location>
</feature>
<dbReference type="PANTHER" id="PTHR13832">
    <property type="entry name" value="PROTEIN PHOSPHATASE 2C"/>
    <property type="match status" value="1"/>
</dbReference>
<dbReference type="EMBL" id="CADCVX010000325">
    <property type="protein sequence ID" value="CAA9512095.1"/>
    <property type="molecule type" value="Genomic_DNA"/>
</dbReference>
<gene>
    <name evidence="3" type="ORF">AVDCRST_MAG91-1694</name>
</gene>
<organism evidence="3">
    <name type="scientific">uncultured Sphingomonadaceae bacterium</name>
    <dbReference type="NCBI Taxonomy" id="169976"/>
    <lineage>
        <taxon>Bacteria</taxon>
        <taxon>Pseudomonadati</taxon>
        <taxon>Pseudomonadota</taxon>
        <taxon>Alphaproteobacteria</taxon>
        <taxon>Sphingomonadales</taxon>
        <taxon>Sphingomonadaceae</taxon>
        <taxon>environmental samples</taxon>
    </lineage>
</organism>
<reference evidence="3" key="1">
    <citation type="submission" date="2020-02" db="EMBL/GenBank/DDBJ databases">
        <authorList>
            <person name="Meier V. D."/>
        </authorList>
    </citation>
    <scope>NUCLEOTIDE SEQUENCE</scope>
    <source>
        <strain evidence="3">AVDCRST_MAG91</strain>
    </source>
</reference>
<protein>
    <submittedName>
        <fullName evidence="3">Protein serine/threonine phosphatase PrpC, regulation of stationary phase</fullName>
    </submittedName>
</protein>
<proteinExistence type="predicted"/>
<name>A0A6J4T398_9SPHN</name>
<dbReference type="GO" id="GO:0004722">
    <property type="term" value="F:protein serine/threonine phosphatase activity"/>
    <property type="evidence" value="ECO:0007669"/>
    <property type="project" value="InterPro"/>
</dbReference>
<dbReference type="InterPro" id="IPR036457">
    <property type="entry name" value="PPM-type-like_dom_sf"/>
</dbReference>
<dbReference type="Pfam" id="PF00481">
    <property type="entry name" value="PP2C"/>
    <property type="match status" value="1"/>
</dbReference>
<evidence type="ECO:0000313" key="3">
    <source>
        <dbReference type="EMBL" id="CAA9512095.1"/>
    </source>
</evidence>
<evidence type="ECO:0000256" key="1">
    <source>
        <dbReference type="SAM" id="MobiDB-lite"/>
    </source>
</evidence>
<dbReference type="InterPro" id="IPR015655">
    <property type="entry name" value="PP2C"/>
</dbReference>
<accession>A0A6J4T398</accession>
<dbReference type="SMART" id="SM00331">
    <property type="entry name" value="PP2C_SIG"/>
    <property type="match status" value="1"/>
</dbReference>
<dbReference type="AlphaFoldDB" id="A0A6J4T398"/>